<keyword evidence="10 13" id="KW-0472">Membrane</keyword>
<evidence type="ECO:0000256" key="13">
    <source>
        <dbReference type="SAM" id="Phobius"/>
    </source>
</evidence>
<dbReference type="InterPro" id="IPR000014">
    <property type="entry name" value="PAS"/>
</dbReference>
<dbReference type="GeneID" id="300653550"/>
<sequence>MANGPKPLQLDRLHSRAATPTMHGDAIQRAMFNRIMSNHRALPLLFPLIGVLVIATLTTTVSRPVVLMWAVAVVAIWAEIALFSMRYFAGRLSSDPRKLSTSLALRYLNANAVWSAMLVMYWSPSSQGQDFFLLLLFISHLSVATATTAYEWRIYFACTLPITSAIAAACILSGDGIYYGVAALIVLVYLFMLTVAKQMIAQAESAIALRLEHDDLIRDLAKAKAGSDSALREAEQANERLKSSERRFRALVDNAFDGIAIIDPSGNIKFTTDAVARMFDATPSQLVDYPAAKLATDEYLPVMEKTFYELLEAPGNRSELAVWARTFSGRKIWIETSANNMVDDPSIGGVVMNVRDATERMNTDSELQMHLSVLEKLATNASMEDVLTGLAEAMEALKPGMRATVLLLDDDNRFHVAAAPSMAPLYRETYEGMVADSDAGPCGQAVVRDQQLIMANASTHWAFKGREAIAEALDVGAAWSHPIHARDGRVLGGVTMIYRRPGSPSSDDVNFLEGAAKLAALTIERRRADQRLSEALRAAEIANHSKSQFLANMSHELRTPLNAIIGFSEMIREEMFGPVGAPEYSKYIGDIHSSGRHLLALINDILDISKIEAGQFELDETWIDLATSAAWSTDLVRHRAHENHVTLTVEIDDALERAFVDERAIKQILLNLLSNATKFTPAGGTVTLSMHPDPASGDLRIAVCDTGIGIEPHLISKVMEPFGQAEGPMARSFGGTGLGLPITKSLTELHGGTLALDSTPGEGTCVTITLPEWRLRATSPDSPADDDPQGLEARTA</sequence>
<keyword evidence="4" id="KW-0597">Phosphoprotein</keyword>
<dbReference type="InterPro" id="IPR013767">
    <property type="entry name" value="PAS_fold"/>
</dbReference>
<dbReference type="GO" id="GO:0005886">
    <property type="term" value="C:plasma membrane"/>
    <property type="evidence" value="ECO:0007669"/>
    <property type="project" value="TreeGrafter"/>
</dbReference>
<dbReference type="FunFam" id="1.10.287.130:FF:000038">
    <property type="entry name" value="Sensory transduction histidine kinase"/>
    <property type="match status" value="1"/>
</dbReference>
<dbReference type="InterPro" id="IPR003018">
    <property type="entry name" value="GAF"/>
</dbReference>
<evidence type="ECO:0000256" key="11">
    <source>
        <dbReference type="SAM" id="Coils"/>
    </source>
</evidence>
<dbReference type="CDD" id="cd00130">
    <property type="entry name" value="PAS"/>
    <property type="match status" value="1"/>
</dbReference>
<keyword evidence="6" id="KW-0547">Nucleotide-binding</keyword>
<evidence type="ECO:0000259" key="14">
    <source>
        <dbReference type="PROSITE" id="PS50109"/>
    </source>
</evidence>
<evidence type="ECO:0000256" key="6">
    <source>
        <dbReference type="ARBA" id="ARBA00022741"/>
    </source>
</evidence>
<comment type="caution">
    <text evidence="16">The sequence shown here is derived from an EMBL/GenBank/DDBJ whole genome shotgun (WGS) entry which is preliminary data.</text>
</comment>
<dbReference type="SMART" id="SM00387">
    <property type="entry name" value="HATPase_c"/>
    <property type="match status" value="1"/>
</dbReference>
<organism evidence="16 17">
    <name type="scientific">Pyruvatibacter mobilis</name>
    <dbReference type="NCBI Taxonomy" id="1712261"/>
    <lineage>
        <taxon>Bacteria</taxon>
        <taxon>Pseudomonadati</taxon>
        <taxon>Pseudomonadota</taxon>
        <taxon>Alphaproteobacteria</taxon>
        <taxon>Hyphomicrobiales</taxon>
        <taxon>Parvibaculaceae</taxon>
        <taxon>Pyruvatibacter</taxon>
    </lineage>
</organism>
<dbReference type="PROSITE" id="PS50109">
    <property type="entry name" value="HIS_KIN"/>
    <property type="match status" value="1"/>
</dbReference>
<accession>A0A845Q860</accession>
<dbReference type="Pfam" id="PF00512">
    <property type="entry name" value="HisKA"/>
    <property type="match status" value="1"/>
</dbReference>
<dbReference type="OrthoDB" id="1931120at2"/>
<dbReference type="InterPro" id="IPR036097">
    <property type="entry name" value="HisK_dim/P_sf"/>
</dbReference>
<dbReference type="SUPFAM" id="SSF55781">
    <property type="entry name" value="GAF domain-like"/>
    <property type="match status" value="1"/>
</dbReference>
<evidence type="ECO:0000256" key="3">
    <source>
        <dbReference type="ARBA" id="ARBA00012438"/>
    </source>
</evidence>
<dbReference type="SUPFAM" id="SSF55874">
    <property type="entry name" value="ATPase domain of HSP90 chaperone/DNA topoisomerase II/histidine kinase"/>
    <property type="match status" value="1"/>
</dbReference>
<evidence type="ECO:0000256" key="4">
    <source>
        <dbReference type="ARBA" id="ARBA00022553"/>
    </source>
</evidence>
<dbReference type="InterPro" id="IPR003661">
    <property type="entry name" value="HisK_dim/P_dom"/>
</dbReference>
<evidence type="ECO:0000256" key="1">
    <source>
        <dbReference type="ARBA" id="ARBA00000085"/>
    </source>
</evidence>
<dbReference type="EC" id="2.7.13.3" evidence="3"/>
<feature type="domain" description="PAS" evidence="15">
    <location>
        <begin position="244"/>
        <end position="314"/>
    </location>
</feature>
<dbReference type="CDD" id="cd00082">
    <property type="entry name" value="HisKA"/>
    <property type="match status" value="1"/>
</dbReference>
<dbReference type="CDD" id="cd16922">
    <property type="entry name" value="HATPase_EvgS-ArcB-TorS-like"/>
    <property type="match status" value="1"/>
</dbReference>
<dbReference type="InterPro" id="IPR035965">
    <property type="entry name" value="PAS-like_dom_sf"/>
</dbReference>
<proteinExistence type="predicted"/>
<dbReference type="Pfam" id="PF00989">
    <property type="entry name" value="PAS"/>
    <property type="match status" value="1"/>
</dbReference>
<evidence type="ECO:0000313" key="16">
    <source>
        <dbReference type="EMBL" id="NBG94569.1"/>
    </source>
</evidence>
<dbReference type="Gene3D" id="3.30.450.40">
    <property type="match status" value="1"/>
</dbReference>
<dbReference type="GO" id="GO:0009927">
    <property type="term" value="F:histidine phosphotransfer kinase activity"/>
    <property type="evidence" value="ECO:0007669"/>
    <property type="project" value="TreeGrafter"/>
</dbReference>
<keyword evidence="13" id="KW-1133">Transmembrane helix</keyword>
<keyword evidence="13" id="KW-0812">Transmembrane</keyword>
<evidence type="ECO:0000256" key="2">
    <source>
        <dbReference type="ARBA" id="ARBA00004370"/>
    </source>
</evidence>
<dbReference type="InterPro" id="IPR004358">
    <property type="entry name" value="Sig_transdc_His_kin-like_C"/>
</dbReference>
<dbReference type="EMBL" id="WXYQ01000001">
    <property type="protein sequence ID" value="NBG94569.1"/>
    <property type="molecule type" value="Genomic_DNA"/>
</dbReference>
<dbReference type="Gene3D" id="3.30.450.20">
    <property type="entry name" value="PAS domain"/>
    <property type="match status" value="1"/>
</dbReference>
<feature type="coiled-coil region" evidence="11">
    <location>
        <begin position="220"/>
        <end position="254"/>
    </location>
</feature>
<dbReference type="GO" id="GO:0006355">
    <property type="term" value="P:regulation of DNA-templated transcription"/>
    <property type="evidence" value="ECO:0007669"/>
    <property type="project" value="InterPro"/>
</dbReference>
<dbReference type="InterPro" id="IPR005467">
    <property type="entry name" value="His_kinase_dom"/>
</dbReference>
<keyword evidence="7" id="KW-0418">Kinase</keyword>
<dbReference type="GO" id="GO:0000155">
    <property type="term" value="F:phosphorelay sensor kinase activity"/>
    <property type="evidence" value="ECO:0007669"/>
    <property type="project" value="InterPro"/>
</dbReference>
<feature type="domain" description="Histidine kinase" evidence="14">
    <location>
        <begin position="552"/>
        <end position="774"/>
    </location>
</feature>
<dbReference type="InterPro" id="IPR003594">
    <property type="entry name" value="HATPase_dom"/>
</dbReference>
<dbReference type="Gene3D" id="3.30.565.10">
    <property type="entry name" value="Histidine kinase-like ATPase, C-terminal domain"/>
    <property type="match status" value="1"/>
</dbReference>
<keyword evidence="5" id="KW-0808">Transferase</keyword>
<dbReference type="RefSeq" id="WP_160586650.1">
    <property type="nucleotide sequence ID" value="NZ_BMHN01000001.1"/>
</dbReference>
<protein>
    <recommendedName>
        <fullName evidence="3">histidine kinase</fullName>
        <ecNumber evidence="3">2.7.13.3</ecNumber>
    </recommendedName>
</protein>
<dbReference type="InterPro" id="IPR036890">
    <property type="entry name" value="HATPase_C_sf"/>
</dbReference>
<comment type="subcellular location">
    <subcellularLocation>
        <location evidence="2">Membrane</location>
    </subcellularLocation>
</comment>
<feature type="transmembrane region" description="Helical" evidence="13">
    <location>
        <begin position="104"/>
        <end position="123"/>
    </location>
</feature>
<feature type="transmembrane region" description="Helical" evidence="13">
    <location>
        <begin position="66"/>
        <end position="83"/>
    </location>
</feature>
<dbReference type="SMART" id="SM00091">
    <property type="entry name" value="PAS"/>
    <property type="match status" value="1"/>
</dbReference>
<keyword evidence="8" id="KW-0067">ATP-binding</keyword>
<dbReference type="SUPFAM" id="SSF47384">
    <property type="entry name" value="Homodimeric domain of signal transducing histidine kinase"/>
    <property type="match status" value="1"/>
</dbReference>
<reference evidence="16 17" key="1">
    <citation type="journal article" date="2016" name="Int. J. Syst. Evol. Microbiol.">
        <title>Pyruvatibacter mobilis gen. nov., sp. nov., a marine bacterium from the culture broth of Picochlorum sp. 122.</title>
        <authorList>
            <person name="Wang G."/>
            <person name="Tang M."/>
            <person name="Wu H."/>
            <person name="Dai S."/>
            <person name="Li T."/>
            <person name="Chen C."/>
            <person name="He H."/>
            <person name="Fan J."/>
            <person name="Xiang W."/>
            <person name="Li X."/>
        </authorList>
    </citation>
    <scope>NUCLEOTIDE SEQUENCE [LARGE SCALE GENOMIC DNA]</scope>
    <source>
        <strain evidence="16 17">GYP-11</strain>
    </source>
</reference>
<evidence type="ECO:0000256" key="12">
    <source>
        <dbReference type="SAM" id="MobiDB-lite"/>
    </source>
</evidence>
<evidence type="ECO:0000256" key="8">
    <source>
        <dbReference type="ARBA" id="ARBA00022840"/>
    </source>
</evidence>
<evidence type="ECO:0000259" key="15">
    <source>
        <dbReference type="PROSITE" id="PS50112"/>
    </source>
</evidence>
<dbReference type="Gene3D" id="1.10.287.130">
    <property type="match status" value="1"/>
</dbReference>
<feature type="transmembrane region" description="Helical" evidence="13">
    <location>
        <begin position="177"/>
        <end position="196"/>
    </location>
</feature>
<name>A0A845Q860_9HYPH</name>
<evidence type="ECO:0000256" key="5">
    <source>
        <dbReference type="ARBA" id="ARBA00022679"/>
    </source>
</evidence>
<dbReference type="InterPro" id="IPR029016">
    <property type="entry name" value="GAF-like_dom_sf"/>
</dbReference>
<feature type="region of interest" description="Disordered" evidence="12">
    <location>
        <begin position="776"/>
        <end position="796"/>
    </location>
</feature>
<feature type="transmembrane region" description="Helical" evidence="13">
    <location>
        <begin position="129"/>
        <end position="147"/>
    </location>
</feature>
<dbReference type="NCBIfam" id="TIGR00229">
    <property type="entry name" value="sensory_box"/>
    <property type="match status" value="1"/>
</dbReference>
<evidence type="ECO:0000313" key="17">
    <source>
        <dbReference type="Proteomes" id="UP000470384"/>
    </source>
</evidence>
<dbReference type="AlphaFoldDB" id="A0A845Q860"/>
<evidence type="ECO:0000256" key="10">
    <source>
        <dbReference type="ARBA" id="ARBA00023136"/>
    </source>
</evidence>
<dbReference type="PRINTS" id="PR00344">
    <property type="entry name" value="BCTRLSENSOR"/>
</dbReference>
<evidence type="ECO:0000256" key="7">
    <source>
        <dbReference type="ARBA" id="ARBA00022777"/>
    </source>
</evidence>
<keyword evidence="9" id="KW-0902">Two-component regulatory system</keyword>
<dbReference type="Pfam" id="PF13185">
    <property type="entry name" value="GAF_2"/>
    <property type="match status" value="1"/>
</dbReference>
<dbReference type="PROSITE" id="PS50112">
    <property type="entry name" value="PAS"/>
    <property type="match status" value="1"/>
</dbReference>
<gene>
    <name evidence="16" type="ORF">GTQ45_02335</name>
</gene>
<dbReference type="SMART" id="SM00388">
    <property type="entry name" value="HisKA"/>
    <property type="match status" value="1"/>
</dbReference>
<keyword evidence="11" id="KW-0175">Coiled coil</keyword>
<dbReference type="GO" id="GO:0005524">
    <property type="term" value="F:ATP binding"/>
    <property type="evidence" value="ECO:0007669"/>
    <property type="project" value="UniProtKB-KW"/>
</dbReference>
<evidence type="ECO:0000256" key="9">
    <source>
        <dbReference type="ARBA" id="ARBA00023012"/>
    </source>
</evidence>
<comment type="catalytic activity">
    <reaction evidence="1">
        <text>ATP + protein L-histidine = ADP + protein N-phospho-L-histidine.</text>
        <dbReference type="EC" id="2.7.13.3"/>
    </reaction>
</comment>
<dbReference type="Pfam" id="PF02518">
    <property type="entry name" value="HATPase_c"/>
    <property type="match status" value="1"/>
</dbReference>
<dbReference type="SMART" id="SM00065">
    <property type="entry name" value="GAF"/>
    <property type="match status" value="1"/>
</dbReference>
<dbReference type="PANTHER" id="PTHR43047:SF63">
    <property type="entry name" value="HISTIDINE KINASE"/>
    <property type="match status" value="1"/>
</dbReference>
<dbReference type="SUPFAM" id="SSF55785">
    <property type="entry name" value="PYP-like sensor domain (PAS domain)"/>
    <property type="match status" value="1"/>
</dbReference>
<dbReference type="PANTHER" id="PTHR43047">
    <property type="entry name" value="TWO-COMPONENT HISTIDINE PROTEIN KINASE"/>
    <property type="match status" value="1"/>
</dbReference>
<feature type="transmembrane region" description="Helical" evidence="13">
    <location>
        <begin position="41"/>
        <end position="60"/>
    </location>
</feature>
<dbReference type="Proteomes" id="UP000470384">
    <property type="component" value="Unassembled WGS sequence"/>
</dbReference>
<keyword evidence="17" id="KW-1185">Reference proteome</keyword>